<comment type="similarity">
    <text evidence="1">Belongs to the bactofilin family.</text>
</comment>
<reference evidence="2" key="1">
    <citation type="submission" date="2022-06" db="EMBL/GenBank/DDBJ databases">
        <title>New Polynucleobacter species.</title>
        <authorList>
            <person name="Hahn M.W."/>
        </authorList>
    </citation>
    <scope>NUCLEOTIDE SEQUENCE</scope>
    <source>
        <strain evidence="2">UK-FUSCHL-C3</strain>
    </source>
</reference>
<dbReference type="EMBL" id="CP099959">
    <property type="protein sequence ID" value="XCC57326.1"/>
    <property type="molecule type" value="Genomic_DNA"/>
</dbReference>
<dbReference type="Pfam" id="PF04519">
    <property type="entry name" value="Bactofilin"/>
    <property type="match status" value="1"/>
</dbReference>
<dbReference type="PANTHER" id="PTHR35024:SF4">
    <property type="entry name" value="POLYMER-FORMING CYTOSKELETAL PROTEIN"/>
    <property type="match status" value="1"/>
</dbReference>
<gene>
    <name evidence="2" type="ORF">NKE59_07455</name>
</gene>
<accession>A0AAU8A1S4</accession>
<dbReference type="RefSeq" id="WP_353438356.1">
    <property type="nucleotide sequence ID" value="NZ_CP099959.1"/>
</dbReference>
<sequence length="113" mass="11809">MADNIKPGSLYVGEGVIIKGTFDVPDMAAIAGLVEGELTTKQVLVDSSGVINGKVNAETVEVRGEITQGLSVTDHLTVYATGKITGTIEYAQISVEKGAHLTGDLKVISKTTY</sequence>
<name>A0AAU8A1S4_9BURK</name>
<evidence type="ECO:0000313" key="2">
    <source>
        <dbReference type="EMBL" id="XCC57326.1"/>
    </source>
</evidence>
<organism evidence="2">
    <name type="scientific">Polynucleobacter sp. UK-FUSCHL-C3</name>
    <dbReference type="NCBI Taxonomy" id="2955208"/>
    <lineage>
        <taxon>Bacteria</taxon>
        <taxon>Pseudomonadati</taxon>
        <taxon>Pseudomonadota</taxon>
        <taxon>Betaproteobacteria</taxon>
        <taxon>Burkholderiales</taxon>
        <taxon>Burkholderiaceae</taxon>
        <taxon>Polynucleobacter</taxon>
    </lineage>
</organism>
<dbReference type="PANTHER" id="PTHR35024">
    <property type="entry name" value="HYPOTHETICAL CYTOSOLIC PROTEIN"/>
    <property type="match status" value="1"/>
</dbReference>
<protein>
    <submittedName>
        <fullName evidence="2">Polymer-forming cytoskeletal protein</fullName>
    </submittedName>
</protein>
<proteinExistence type="inferred from homology"/>
<dbReference type="InterPro" id="IPR007607">
    <property type="entry name" value="BacA/B"/>
</dbReference>
<dbReference type="AlphaFoldDB" id="A0AAU8A1S4"/>
<evidence type="ECO:0000256" key="1">
    <source>
        <dbReference type="ARBA" id="ARBA00044755"/>
    </source>
</evidence>